<proteinExistence type="predicted"/>
<dbReference type="EMBL" id="JACGCI010000021">
    <property type="protein sequence ID" value="KAF6757723.1"/>
    <property type="molecule type" value="Genomic_DNA"/>
</dbReference>
<comment type="caution">
    <text evidence="2">The sequence shown here is derived from an EMBL/GenBank/DDBJ whole genome shotgun (WGS) entry which is preliminary data.</text>
</comment>
<feature type="non-terminal residue" evidence="2">
    <location>
        <position position="143"/>
    </location>
</feature>
<sequence>KTDIQLQPCPECPSIHRRFIGPDLRELGIFNYNNSILVTHELLDEYTIAFTVSETPFTAFVHMVNHRYRTTGGSFMGEDLFRSVWFAYVVHQAFTDDMHCPHAGCGDYPDTVIFDGITLAFGRKHISGSLNPPTTSSSTSIIR</sequence>
<dbReference type="Proteomes" id="UP000521943">
    <property type="component" value="Unassembled WGS sequence"/>
</dbReference>
<name>A0A8H6I2I3_9AGAR</name>
<dbReference type="OrthoDB" id="5598737at2759"/>
<accession>A0A8H6I2I3</accession>
<feature type="non-terminal residue" evidence="2">
    <location>
        <position position="1"/>
    </location>
</feature>
<evidence type="ECO:0000259" key="1">
    <source>
        <dbReference type="Pfam" id="PF18717"/>
    </source>
</evidence>
<feature type="domain" description="HMG" evidence="1">
    <location>
        <begin position="2"/>
        <end position="88"/>
    </location>
</feature>
<dbReference type="AlphaFoldDB" id="A0A8H6I2I3"/>
<evidence type="ECO:0000313" key="2">
    <source>
        <dbReference type="EMBL" id="KAF6757723.1"/>
    </source>
</evidence>
<keyword evidence="3" id="KW-1185">Reference proteome</keyword>
<dbReference type="InterPro" id="IPR040648">
    <property type="entry name" value="HMGXB3_CxC4"/>
</dbReference>
<dbReference type="Pfam" id="PF18717">
    <property type="entry name" value="CxC4"/>
    <property type="match status" value="1"/>
</dbReference>
<protein>
    <recommendedName>
        <fullName evidence="1">HMG domain-containing protein</fullName>
    </recommendedName>
</protein>
<gene>
    <name evidence="2" type="ORF">DFP72DRAFT_758512</name>
</gene>
<evidence type="ECO:0000313" key="3">
    <source>
        <dbReference type="Proteomes" id="UP000521943"/>
    </source>
</evidence>
<reference evidence="2 3" key="1">
    <citation type="submission" date="2020-07" db="EMBL/GenBank/DDBJ databases">
        <title>Comparative genomics of pyrophilous fungi reveals a link between fire events and developmental genes.</title>
        <authorList>
            <consortium name="DOE Joint Genome Institute"/>
            <person name="Steindorff A.S."/>
            <person name="Carver A."/>
            <person name="Calhoun S."/>
            <person name="Stillman K."/>
            <person name="Liu H."/>
            <person name="Lipzen A."/>
            <person name="Pangilinan J."/>
            <person name="Labutti K."/>
            <person name="Bruns T.D."/>
            <person name="Grigoriev I.V."/>
        </authorList>
    </citation>
    <scope>NUCLEOTIDE SEQUENCE [LARGE SCALE GENOMIC DNA]</scope>
    <source>
        <strain evidence="2 3">CBS 144469</strain>
    </source>
</reference>
<organism evidence="2 3">
    <name type="scientific">Ephemerocybe angulata</name>
    <dbReference type="NCBI Taxonomy" id="980116"/>
    <lineage>
        <taxon>Eukaryota</taxon>
        <taxon>Fungi</taxon>
        <taxon>Dikarya</taxon>
        <taxon>Basidiomycota</taxon>
        <taxon>Agaricomycotina</taxon>
        <taxon>Agaricomycetes</taxon>
        <taxon>Agaricomycetidae</taxon>
        <taxon>Agaricales</taxon>
        <taxon>Agaricineae</taxon>
        <taxon>Psathyrellaceae</taxon>
        <taxon>Ephemerocybe</taxon>
    </lineage>
</organism>